<keyword evidence="2" id="KW-0223">Dioxygenase</keyword>
<evidence type="ECO:0000256" key="3">
    <source>
        <dbReference type="ARBA" id="ARBA00023002"/>
    </source>
</evidence>
<proteinExistence type="predicted"/>
<dbReference type="PANTHER" id="PTHR11771">
    <property type="entry name" value="LIPOXYGENASE"/>
    <property type="match status" value="1"/>
</dbReference>
<dbReference type="EMBL" id="MU826827">
    <property type="protein sequence ID" value="KAJ7374899.1"/>
    <property type="molecule type" value="Genomic_DNA"/>
</dbReference>
<accession>A0A9W9Z5T3</accession>
<feature type="transmembrane region" description="Helical" evidence="4">
    <location>
        <begin position="7"/>
        <end position="26"/>
    </location>
</feature>
<dbReference type="SUPFAM" id="SSF48484">
    <property type="entry name" value="Lipoxigenase"/>
    <property type="match status" value="1"/>
</dbReference>
<keyword evidence="4" id="KW-0812">Transmembrane</keyword>
<evidence type="ECO:0000256" key="2">
    <source>
        <dbReference type="ARBA" id="ARBA00022964"/>
    </source>
</evidence>
<feature type="domain" description="Lipoxygenase" evidence="5">
    <location>
        <begin position="368"/>
        <end position="546"/>
    </location>
</feature>
<dbReference type="GO" id="GO:0016702">
    <property type="term" value="F:oxidoreductase activity, acting on single donors with incorporation of molecular oxygen, incorporation of two atoms of oxygen"/>
    <property type="evidence" value="ECO:0007669"/>
    <property type="project" value="InterPro"/>
</dbReference>
<dbReference type="Gene3D" id="3.10.450.60">
    <property type="match status" value="1"/>
</dbReference>
<dbReference type="Pfam" id="PF00305">
    <property type="entry name" value="Lipoxygenase"/>
    <property type="match status" value="2"/>
</dbReference>
<protein>
    <recommendedName>
        <fullName evidence="5">Lipoxygenase domain-containing protein</fullName>
    </recommendedName>
</protein>
<comment type="caution">
    <text evidence="6">The sequence shown here is derived from an EMBL/GenBank/DDBJ whole genome shotgun (WGS) entry which is preliminary data.</text>
</comment>
<dbReference type="InterPro" id="IPR036226">
    <property type="entry name" value="LipOase_C_sf"/>
</dbReference>
<keyword evidence="4" id="KW-0472">Membrane</keyword>
<dbReference type="GO" id="GO:0034440">
    <property type="term" value="P:lipid oxidation"/>
    <property type="evidence" value="ECO:0007669"/>
    <property type="project" value="InterPro"/>
</dbReference>
<dbReference type="InterPro" id="IPR000907">
    <property type="entry name" value="LipOase"/>
</dbReference>
<sequence>MRCEVKIWILGSFYFATLLLLVFFTLGESNFLRVKQAGRKGNTKCSVDLPQKSTKKCKNLRERELTRQRGIYQLAISPYLQIPLVNMTINQLAEHHKKDEFAKEHFVNYYRMLLKTRELGKDWIAQHPEEITDFQEYENIFKEFRSSMENMATGNPDFYRFVSNSEPFRDYLKDWRDDGIFADLRLSGINPMVLRRVTDDSSGVGLKWSELKKTLNPQYNWKAAIQAAMGNNVPLKKAIKKDYVYVLRYEVFDDMSSFPDKADNCASHHMWPAKSPVALFAVNKNRRLRPAAIQIDYKPDSHVVSPGDGDSWMFAKMVVQATDYVISQMIEHLLKTHLLAEPSVSSYTGSCPSSTRYMRSLSTIAEGYYRRDLDVKKDNELQAFMNELSVNRTGPDGGNGQVNTRFIFYPHEDTRLPSQPEHQEGVINLVTQLIWFMSVKHAAVDFPMGDYGAFTPLTPTRFTHETTIAAQMQVAMNVGTYHYDTLFDYYKQLSHPYASQLVRLSYHYLNFVVNRKLKARNKRRFKKGYLTYPYLEPHWLPNGIQT</sequence>
<dbReference type="AlphaFoldDB" id="A0A9W9Z5T3"/>
<organism evidence="6 7">
    <name type="scientific">Desmophyllum pertusum</name>
    <dbReference type="NCBI Taxonomy" id="174260"/>
    <lineage>
        <taxon>Eukaryota</taxon>
        <taxon>Metazoa</taxon>
        <taxon>Cnidaria</taxon>
        <taxon>Anthozoa</taxon>
        <taxon>Hexacorallia</taxon>
        <taxon>Scleractinia</taxon>
        <taxon>Caryophylliina</taxon>
        <taxon>Caryophylliidae</taxon>
        <taxon>Desmophyllum</taxon>
    </lineage>
</organism>
<reference evidence="6" key="1">
    <citation type="submission" date="2023-01" db="EMBL/GenBank/DDBJ databases">
        <title>Genome assembly of the deep-sea coral Lophelia pertusa.</title>
        <authorList>
            <person name="Herrera S."/>
            <person name="Cordes E."/>
        </authorList>
    </citation>
    <scope>NUCLEOTIDE SEQUENCE</scope>
    <source>
        <strain evidence="6">USNM1676648</strain>
        <tissue evidence="6">Polyp</tissue>
    </source>
</reference>
<evidence type="ECO:0000256" key="4">
    <source>
        <dbReference type="SAM" id="Phobius"/>
    </source>
</evidence>
<keyword evidence="1" id="KW-0479">Metal-binding</keyword>
<dbReference type="InterPro" id="IPR013819">
    <property type="entry name" value="LipOase_C"/>
</dbReference>
<evidence type="ECO:0000259" key="5">
    <source>
        <dbReference type="PROSITE" id="PS51393"/>
    </source>
</evidence>
<evidence type="ECO:0000313" key="6">
    <source>
        <dbReference type="EMBL" id="KAJ7374899.1"/>
    </source>
</evidence>
<evidence type="ECO:0000313" key="7">
    <source>
        <dbReference type="Proteomes" id="UP001163046"/>
    </source>
</evidence>
<dbReference type="Gene3D" id="1.20.245.10">
    <property type="entry name" value="Lipoxygenase-1, Domain 5"/>
    <property type="match status" value="2"/>
</dbReference>
<dbReference type="GO" id="GO:0046872">
    <property type="term" value="F:metal ion binding"/>
    <property type="evidence" value="ECO:0007669"/>
    <property type="project" value="UniProtKB-KW"/>
</dbReference>
<dbReference type="OrthoDB" id="407298at2759"/>
<keyword evidence="7" id="KW-1185">Reference proteome</keyword>
<name>A0A9W9Z5T3_9CNID</name>
<dbReference type="Proteomes" id="UP001163046">
    <property type="component" value="Unassembled WGS sequence"/>
</dbReference>
<gene>
    <name evidence="6" type="ORF">OS493_005253</name>
</gene>
<dbReference type="PROSITE" id="PS51393">
    <property type="entry name" value="LIPOXYGENASE_3"/>
    <property type="match status" value="2"/>
</dbReference>
<evidence type="ECO:0000256" key="1">
    <source>
        <dbReference type="ARBA" id="ARBA00022723"/>
    </source>
</evidence>
<keyword evidence="4" id="KW-1133">Transmembrane helix</keyword>
<keyword evidence="3" id="KW-0560">Oxidoreductase</keyword>
<feature type="domain" description="Lipoxygenase" evidence="5">
    <location>
        <begin position="47"/>
        <end position="344"/>
    </location>
</feature>